<sequence length="57" mass="6829">MKSIRFLMKSFRFWLVLIPFFVIVVNTSVNDGYNILLAIFGPLVWLYDFFYSISRET</sequence>
<feature type="transmembrane region" description="Helical" evidence="1">
    <location>
        <begin position="35"/>
        <end position="53"/>
    </location>
</feature>
<keyword evidence="1" id="KW-1133">Transmembrane helix</keyword>
<reference evidence="2 3" key="1">
    <citation type="submission" date="2014-04" db="EMBL/GenBank/DDBJ databases">
        <authorList>
            <person name="Bishop-Lilly K.A."/>
            <person name="Broomall S.M."/>
            <person name="Chain P.S."/>
            <person name="Chertkov O."/>
            <person name="Coyne S.R."/>
            <person name="Daligault H.E."/>
            <person name="Davenport K.W."/>
            <person name="Erkkila T."/>
            <person name="Frey K.G."/>
            <person name="Gibbons H.S."/>
            <person name="Gu W."/>
            <person name="Jaissle J."/>
            <person name="Johnson S.L."/>
            <person name="Koroleva G.I."/>
            <person name="Ladner J.T."/>
            <person name="Lo C.-C."/>
            <person name="Minogue T.D."/>
            <person name="Munk C."/>
            <person name="Palacios G.F."/>
            <person name="Redden C.L."/>
            <person name="Rosenzweig C.N."/>
            <person name="Scholz M.B."/>
            <person name="Teshima H."/>
            <person name="Xu Y."/>
        </authorList>
    </citation>
    <scope>NUCLEOTIDE SEQUENCE [LARGE SCALE GENOMIC DNA]</scope>
    <source>
        <strain evidence="2 3">8244</strain>
    </source>
</reference>
<dbReference type="Proteomes" id="UP000029278">
    <property type="component" value="Unassembled WGS sequence"/>
</dbReference>
<name>A0A090YQH1_PAEMA</name>
<keyword evidence="1" id="KW-0472">Membrane</keyword>
<comment type="caution">
    <text evidence="2">The sequence shown here is derived from an EMBL/GenBank/DDBJ whole genome shotgun (WGS) entry which is preliminary data.</text>
</comment>
<keyword evidence="3" id="KW-1185">Reference proteome</keyword>
<accession>A0A090YQH1</accession>
<keyword evidence="1" id="KW-0812">Transmembrane</keyword>
<evidence type="ECO:0000256" key="1">
    <source>
        <dbReference type="SAM" id="Phobius"/>
    </source>
</evidence>
<proteinExistence type="predicted"/>
<feature type="transmembrane region" description="Helical" evidence="1">
    <location>
        <begin position="12"/>
        <end position="29"/>
    </location>
</feature>
<dbReference type="HOGENOM" id="CLU_2992404_0_0_9"/>
<protein>
    <submittedName>
        <fullName evidence="2">Putative membrane protein</fullName>
    </submittedName>
</protein>
<evidence type="ECO:0000313" key="3">
    <source>
        <dbReference type="Proteomes" id="UP000029278"/>
    </source>
</evidence>
<evidence type="ECO:0000313" key="2">
    <source>
        <dbReference type="EMBL" id="KFM94375.1"/>
    </source>
</evidence>
<organism evidence="2 3">
    <name type="scientific">Paenibacillus macerans</name>
    <name type="common">Bacillus macerans</name>
    <dbReference type="NCBI Taxonomy" id="44252"/>
    <lineage>
        <taxon>Bacteria</taxon>
        <taxon>Bacillati</taxon>
        <taxon>Bacillota</taxon>
        <taxon>Bacilli</taxon>
        <taxon>Bacillales</taxon>
        <taxon>Paenibacillaceae</taxon>
        <taxon>Paenibacillus</taxon>
    </lineage>
</organism>
<dbReference type="AlphaFoldDB" id="A0A090YQH1"/>
<gene>
    <name evidence="2" type="ORF">DJ90_1463</name>
</gene>
<dbReference type="EMBL" id="JMQA01000047">
    <property type="protein sequence ID" value="KFM94375.1"/>
    <property type="molecule type" value="Genomic_DNA"/>
</dbReference>